<keyword evidence="1" id="KW-0808">Transferase</keyword>
<dbReference type="VEuPathDB" id="TriTrypDB:TCSYLVIO_004313"/>
<dbReference type="VEuPathDB" id="TriTrypDB:TCDM_04323"/>
<dbReference type="EMBL" id="PRFC01000047">
    <property type="protein sequence ID" value="PWV12827.1"/>
    <property type="molecule type" value="Genomic_DNA"/>
</dbReference>
<dbReference type="VEuPathDB" id="TriTrypDB:TcBrA4_0128920"/>
<proteinExistence type="predicted"/>
<dbReference type="VEuPathDB" id="TriTrypDB:Tc_MARK_3110"/>
<organism evidence="1 2">
    <name type="scientific">Trypanosoma cruzi</name>
    <dbReference type="NCBI Taxonomy" id="5693"/>
    <lineage>
        <taxon>Eukaryota</taxon>
        <taxon>Discoba</taxon>
        <taxon>Euglenozoa</taxon>
        <taxon>Kinetoplastea</taxon>
        <taxon>Metakinetoplastina</taxon>
        <taxon>Trypanosomatida</taxon>
        <taxon>Trypanosomatidae</taxon>
        <taxon>Trypanosoma</taxon>
        <taxon>Schizotrypanum</taxon>
    </lineage>
</organism>
<dbReference type="GO" id="GO:0016301">
    <property type="term" value="F:kinase activity"/>
    <property type="evidence" value="ECO:0007669"/>
    <property type="project" value="UniProtKB-KW"/>
</dbReference>
<comment type="caution">
    <text evidence="1">The sequence shown here is derived from an EMBL/GenBank/DDBJ whole genome shotgun (WGS) entry which is preliminary data.</text>
</comment>
<dbReference type="VEuPathDB" id="TriTrypDB:TcCLB.510003.30"/>
<dbReference type="AlphaFoldDB" id="A0A2V2WWJ7"/>
<gene>
    <name evidence="1" type="ORF">C3747_47g302</name>
</gene>
<accession>A0A2V2WWJ7</accession>
<dbReference type="VEuPathDB" id="TriTrypDB:C4B63_10g168"/>
<evidence type="ECO:0000313" key="1">
    <source>
        <dbReference type="EMBL" id="PWV12827.1"/>
    </source>
</evidence>
<dbReference type="VEuPathDB" id="TriTrypDB:TcCL_NonESM06170"/>
<reference evidence="1 2" key="1">
    <citation type="journal article" date="2018" name="Microb. Genom.">
        <title>Expanding an expanded genome: long-read sequencing of Trypanosoma cruzi.</title>
        <authorList>
            <person name="Berna L."/>
            <person name="Rodriguez M."/>
            <person name="Chiribao M.L."/>
            <person name="Parodi-Talice A."/>
            <person name="Pita S."/>
            <person name="Rijo G."/>
            <person name="Alvarez-Valin F."/>
            <person name="Robello C."/>
        </authorList>
    </citation>
    <scope>NUCLEOTIDE SEQUENCE [LARGE SCALE GENOMIC DNA]</scope>
    <source>
        <strain evidence="1 2">TCC</strain>
    </source>
</reference>
<evidence type="ECO:0000313" key="2">
    <source>
        <dbReference type="Proteomes" id="UP000246078"/>
    </source>
</evidence>
<dbReference type="Proteomes" id="UP000246078">
    <property type="component" value="Unassembled WGS sequence"/>
</dbReference>
<sequence length="419" mass="47278">MDTAPGHPNQNYAQILIKRSNAQGQVMAAFRLTPHCGVGVLLLRQLQAMVRDRLGTVTVTAKSHERLFASLVSTVHAVTKVGPCAEDEVGNDTGMRLVRGYRMKNHPRAATRLHYEGFPRPIRFFARLPHSWSPHGVLLRRNWNFCGILCGDPFFCFQVTTYRLPFRVGSGFYLRSPSAMRCRCWYIWWRGLSGRLCRDLVFLTAPAFSGGEVESGEKTASIQCKALYPKEYNVNSPHKLLIEFLSDCYVDIRGPVSFHPSVLLLLHHLAMRVVEAPSRFSTKDSSFSEMMRCALLMSSICHNLQIVNERRLSIGSPAFVASASIGKVRQGWYKCLLQWFHKTPPSWYFTRDPSAAEEELVVLQKLIKVLDADRDALLRSTHGFLDFDPSKIHACTAAKFTLMGSGVRIHSVTCSRTIQ</sequence>
<protein>
    <submittedName>
        <fullName evidence="1">Putative phosphatidylinositol 4-kinase alpha</fullName>
    </submittedName>
</protein>
<dbReference type="VEuPathDB" id="TriTrypDB:TcG_02907"/>
<dbReference type="VEuPathDB" id="TriTrypDB:TCDM_04322"/>
<dbReference type="VEuPathDB" id="TriTrypDB:C3747_47g302"/>
<dbReference type="VEuPathDB" id="TriTrypDB:TcCLB.507533.10"/>
<dbReference type="VEuPathDB" id="TriTrypDB:BCY84_15114"/>
<name>A0A2V2WWJ7_TRYCR</name>
<dbReference type="VEuPathDB" id="TriTrypDB:ECC02_007351"/>
<keyword evidence="1" id="KW-0418">Kinase</keyword>